<sequence length="48" mass="5520">MEKLQFFVLIHLGDVLSGGGFEGFTMNVTYRSQPHQHWVVNKKVIPYA</sequence>
<reference evidence="2" key="1">
    <citation type="submission" date="2018-06" db="EMBL/GenBank/DDBJ databases">
        <authorList>
            <person name="Cea G.-C."/>
            <person name="William W."/>
        </authorList>
    </citation>
    <scope>NUCLEOTIDE SEQUENCE [LARGE SCALE GENOMIC DNA]</scope>
    <source>
        <strain evidence="2">DB21MT-2</strain>
    </source>
</reference>
<evidence type="ECO:0000313" key="2">
    <source>
        <dbReference type="Proteomes" id="UP000250123"/>
    </source>
</evidence>
<gene>
    <name evidence="1" type="ORF">SHEWBE_1987</name>
</gene>
<proteinExistence type="predicted"/>
<accession>A0A330M3H2</accession>
<evidence type="ECO:0000313" key="1">
    <source>
        <dbReference type="EMBL" id="SQH75953.1"/>
    </source>
</evidence>
<dbReference type="EMBL" id="LS483452">
    <property type="protein sequence ID" value="SQH75953.1"/>
    <property type="molecule type" value="Genomic_DNA"/>
</dbReference>
<dbReference type="RefSeq" id="WP_172605670.1">
    <property type="nucleotide sequence ID" value="NZ_LS483452.1"/>
</dbReference>
<dbReference type="KEGG" id="sbk:SHEWBE_1987"/>
<dbReference type="AlphaFoldDB" id="A0A330M3H2"/>
<name>A0A330M3H2_9GAMM</name>
<organism evidence="1 2">
    <name type="scientific">Shewanella benthica</name>
    <dbReference type="NCBI Taxonomy" id="43661"/>
    <lineage>
        <taxon>Bacteria</taxon>
        <taxon>Pseudomonadati</taxon>
        <taxon>Pseudomonadota</taxon>
        <taxon>Gammaproteobacteria</taxon>
        <taxon>Alteromonadales</taxon>
        <taxon>Shewanellaceae</taxon>
        <taxon>Shewanella</taxon>
    </lineage>
</organism>
<protein>
    <submittedName>
        <fullName evidence="1">Uncharacterized protein</fullName>
    </submittedName>
</protein>
<dbReference type="Proteomes" id="UP000250123">
    <property type="component" value="Chromosome SHEWBE"/>
</dbReference>